<comment type="caution">
    <text evidence="10">The sequence shown here is derived from an EMBL/GenBank/DDBJ whole genome shotgun (WGS) entry which is preliminary data.</text>
</comment>
<keyword evidence="8" id="KW-0732">Signal</keyword>
<dbReference type="InterPro" id="IPR000917">
    <property type="entry name" value="Sulfatase_N"/>
</dbReference>
<evidence type="ECO:0000259" key="9">
    <source>
        <dbReference type="Pfam" id="PF00884"/>
    </source>
</evidence>
<comment type="similarity">
    <text evidence="2">Belongs to the sulfatase family.</text>
</comment>
<feature type="region of interest" description="Disordered" evidence="7">
    <location>
        <begin position="413"/>
        <end position="443"/>
    </location>
</feature>
<keyword evidence="4" id="KW-0378">Hydrolase</keyword>
<dbReference type="Gene3D" id="3.30.1120.10">
    <property type="match status" value="1"/>
</dbReference>
<feature type="signal peptide" evidence="8">
    <location>
        <begin position="1"/>
        <end position="17"/>
    </location>
</feature>
<evidence type="ECO:0000313" key="10">
    <source>
        <dbReference type="EMBL" id="KAK6194495.1"/>
    </source>
</evidence>
<evidence type="ECO:0000256" key="5">
    <source>
        <dbReference type="ARBA" id="ARBA00022837"/>
    </source>
</evidence>
<dbReference type="Pfam" id="PF00884">
    <property type="entry name" value="Sulfatase"/>
    <property type="match status" value="1"/>
</dbReference>
<protein>
    <recommendedName>
        <fullName evidence="9">Sulfatase N-terminal domain-containing protein</fullName>
    </recommendedName>
</protein>
<keyword evidence="3" id="KW-0479">Metal-binding</keyword>
<dbReference type="PANTHER" id="PTHR10342">
    <property type="entry name" value="ARYLSULFATASE"/>
    <property type="match status" value="1"/>
</dbReference>
<evidence type="ECO:0000256" key="4">
    <source>
        <dbReference type="ARBA" id="ARBA00022801"/>
    </source>
</evidence>
<dbReference type="GO" id="GO:0008484">
    <property type="term" value="F:sulfuric ester hydrolase activity"/>
    <property type="evidence" value="ECO:0007669"/>
    <property type="project" value="InterPro"/>
</dbReference>
<evidence type="ECO:0000313" key="11">
    <source>
        <dbReference type="Proteomes" id="UP001347796"/>
    </source>
</evidence>
<dbReference type="PROSITE" id="PS00523">
    <property type="entry name" value="SULFATASE_1"/>
    <property type="match status" value="1"/>
</dbReference>
<evidence type="ECO:0000256" key="2">
    <source>
        <dbReference type="ARBA" id="ARBA00008779"/>
    </source>
</evidence>
<keyword evidence="11" id="KW-1185">Reference proteome</keyword>
<comment type="cofactor">
    <cofactor evidence="1">
        <name>Ca(2+)</name>
        <dbReference type="ChEBI" id="CHEBI:29108"/>
    </cofactor>
</comment>
<name>A0AAN8KD60_PATCE</name>
<dbReference type="PANTHER" id="PTHR10342:SF274">
    <property type="entry name" value="ARYLSULFATASE B"/>
    <property type="match status" value="1"/>
</dbReference>
<feature type="domain" description="Sulfatase N-terminal" evidence="9">
    <location>
        <begin position="22"/>
        <end position="341"/>
    </location>
</feature>
<keyword evidence="5" id="KW-0106">Calcium</keyword>
<evidence type="ECO:0000256" key="1">
    <source>
        <dbReference type="ARBA" id="ARBA00001913"/>
    </source>
</evidence>
<dbReference type="InterPro" id="IPR024607">
    <property type="entry name" value="Sulfatase_CS"/>
</dbReference>
<proteinExistence type="inferred from homology"/>
<evidence type="ECO:0000256" key="7">
    <source>
        <dbReference type="SAM" id="MobiDB-lite"/>
    </source>
</evidence>
<dbReference type="InterPro" id="IPR047115">
    <property type="entry name" value="ARSB"/>
</dbReference>
<keyword evidence="6" id="KW-0325">Glycoprotein</keyword>
<feature type="compositionally biased region" description="Basic and acidic residues" evidence="7">
    <location>
        <begin position="413"/>
        <end position="425"/>
    </location>
</feature>
<dbReference type="PROSITE" id="PS00149">
    <property type="entry name" value="SULFATASE_2"/>
    <property type="match status" value="1"/>
</dbReference>
<dbReference type="AlphaFoldDB" id="A0AAN8KD60"/>
<reference evidence="10 11" key="1">
    <citation type="submission" date="2024-01" db="EMBL/GenBank/DDBJ databases">
        <title>The genome of the rayed Mediterranean limpet Patella caerulea (Linnaeus, 1758).</title>
        <authorList>
            <person name="Anh-Thu Weber A."/>
            <person name="Halstead-Nussloch G."/>
        </authorList>
    </citation>
    <scope>NUCLEOTIDE SEQUENCE [LARGE SCALE GENOMIC DNA]</scope>
    <source>
        <strain evidence="10">AATW-2023a</strain>
        <tissue evidence="10">Whole specimen</tissue>
    </source>
</reference>
<accession>A0AAN8KD60</accession>
<evidence type="ECO:0000256" key="8">
    <source>
        <dbReference type="SAM" id="SignalP"/>
    </source>
</evidence>
<dbReference type="Gene3D" id="3.40.720.10">
    <property type="entry name" value="Alkaline Phosphatase, subunit A"/>
    <property type="match status" value="1"/>
</dbReference>
<dbReference type="InterPro" id="IPR017850">
    <property type="entry name" value="Alkaline_phosphatase_core_sf"/>
</dbReference>
<dbReference type="SUPFAM" id="SSF53649">
    <property type="entry name" value="Alkaline phosphatase-like"/>
    <property type="match status" value="1"/>
</dbReference>
<dbReference type="GO" id="GO:0046872">
    <property type="term" value="F:metal ion binding"/>
    <property type="evidence" value="ECO:0007669"/>
    <property type="project" value="UniProtKB-KW"/>
</dbReference>
<evidence type="ECO:0000256" key="3">
    <source>
        <dbReference type="ARBA" id="ARBA00022723"/>
    </source>
</evidence>
<dbReference type="EMBL" id="JAZGQO010000001">
    <property type="protein sequence ID" value="KAK6194495.1"/>
    <property type="molecule type" value="Genomic_DNA"/>
</dbReference>
<sequence>MLLPATLFLWSIYWTQAASSQPHILVIVADDYGWNDIGYHGSEIKTPTLDQLAKEGVKLENYYVQPICSPTRSQLLTGRYQIHTGLQHSIIWWSQDSGLPSDSPTIAEKLKHAGYKTHAVGKWHLGFARVGYLPTSKGFDTFYGFWGGSESYSGHISCDDLHWSHVNHSRVCGLDLRDNLAIDRSQTGHYSTHLFTEKAIDIVHQHDKTKPLFLYLPYQAPHAPMEVPKKYEDMYSNIKDVNRRIYAGMVTCMDEGIKNVTNAFKKAGLWDDTILVFTTDNGGSIKNHGSNWPLRGGKGTLFEGGVRGAAFVHGNRLAKKGYVNKELMHVSDWYPTFVNLAKGSLQGTKPLDGFDQWNTISHGAKSHRTELLHNIDPLQVWGNRAFDDTFDNRVSAAIRVGDWKLLTGQYEGRPESKEWGKRPEGQGHGVVGRSSGQTNKVVRTSSGQKSIMLYNIRDDPEERHDVSAQHPTVVRHLLDRLKHYNQTMVPVHYPPGDVNALPNKHGGVWTHWL</sequence>
<organism evidence="10 11">
    <name type="scientific">Patella caerulea</name>
    <name type="common">Rayed Mediterranean limpet</name>
    <dbReference type="NCBI Taxonomy" id="87958"/>
    <lineage>
        <taxon>Eukaryota</taxon>
        <taxon>Metazoa</taxon>
        <taxon>Spiralia</taxon>
        <taxon>Lophotrochozoa</taxon>
        <taxon>Mollusca</taxon>
        <taxon>Gastropoda</taxon>
        <taxon>Patellogastropoda</taxon>
        <taxon>Patelloidea</taxon>
        <taxon>Patellidae</taxon>
        <taxon>Patella</taxon>
    </lineage>
</organism>
<dbReference type="CDD" id="cd16029">
    <property type="entry name" value="4-S"/>
    <property type="match status" value="1"/>
</dbReference>
<dbReference type="Proteomes" id="UP001347796">
    <property type="component" value="Unassembled WGS sequence"/>
</dbReference>
<evidence type="ECO:0000256" key="6">
    <source>
        <dbReference type="ARBA" id="ARBA00023180"/>
    </source>
</evidence>
<feature type="compositionally biased region" description="Polar residues" evidence="7">
    <location>
        <begin position="434"/>
        <end position="443"/>
    </location>
</feature>
<gene>
    <name evidence="10" type="ORF">SNE40_000120</name>
</gene>
<feature type="chain" id="PRO_5043052241" description="Sulfatase N-terminal domain-containing protein" evidence="8">
    <location>
        <begin position="18"/>
        <end position="513"/>
    </location>
</feature>